<feature type="compositionally biased region" description="Basic and acidic residues" evidence="1">
    <location>
        <begin position="19"/>
        <end position="29"/>
    </location>
</feature>
<dbReference type="EMBL" id="AMZH03004070">
    <property type="protein sequence ID" value="RRT70285.1"/>
    <property type="molecule type" value="Genomic_DNA"/>
</dbReference>
<evidence type="ECO:0000313" key="3">
    <source>
        <dbReference type="Proteomes" id="UP000287651"/>
    </source>
</evidence>
<name>A0A427A222_ENSVE</name>
<dbReference type="AlphaFoldDB" id="A0A427A222"/>
<evidence type="ECO:0000256" key="1">
    <source>
        <dbReference type="SAM" id="MobiDB-lite"/>
    </source>
</evidence>
<comment type="caution">
    <text evidence="2">The sequence shown here is derived from an EMBL/GenBank/DDBJ whole genome shotgun (WGS) entry which is preliminary data.</text>
</comment>
<accession>A0A427A222</accession>
<organism evidence="2 3">
    <name type="scientific">Ensete ventricosum</name>
    <name type="common">Abyssinian banana</name>
    <name type="synonym">Musa ensete</name>
    <dbReference type="NCBI Taxonomy" id="4639"/>
    <lineage>
        <taxon>Eukaryota</taxon>
        <taxon>Viridiplantae</taxon>
        <taxon>Streptophyta</taxon>
        <taxon>Embryophyta</taxon>
        <taxon>Tracheophyta</taxon>
        <taxon>Spermatophyta</taxon>
        <taxon>Magnoliopsida</taxon>
        <taxon>Liliopsida</taxon>
        <taxon>Zingiberales</taxon>
        <taxon>Musaceae</taxon>
        <taxon>Ensete</taxon>
    </lineage>
</organism>
<protein>
    <submittedName>
        <fullName evidence="2">Uncharacterized protein</fullName>
    </submittedName>
</protein>
<proteinExistence type="predicted"/>
<dbReference type="Proteomes" id="UP000287651">
    <property type="component" value="Unassembled WGS sequence"/>
</dbReference>
<reference evidence="2 3" key="1">
    <citation type="journal article" date="2014" name="Agronomy (Basel)">
        <title>A Draft Genome Sequence for Ensete ventricosum, the Drought-Tolerant Tree Against Hunger.</title>
        <authorList>
            <person name="Harrison J."/>
            <person name="Moore K.A."/>
            <person name="Paszkiewicz K."/>
            <person name="Jones T."/>
            <person name="Grant M."/>
            <person name="Ambacheew D."/>
            <person name="Muzemil S."/>
            <person name="Studholme D.J."/>
        </authorList>
    </citation>
    <scope>NUCLEOTIDE SEQUENCE [LARGE SCALE GENOMIC DNA]</scope>
</reference>
<feature type="region of interest" description="Disordered" evidence="1">
    <location>
        <begin position="19"/>
        <end position="51"/>
    </location>
</feature>
<sequence>MLQRVNLYVAIETLVAEKREDHKKSRGDKPQGQPSGTSRRRDRLELPAPRPLPILLNSTRTEERRAVAHLWALEYKKAVARLYNHKVCPREIKVGDLMLRKAEVSDPTRSRGKLFANWEGPYQVETSPREGTFTLVTMEGKRLPRTWHISNLRKFFV</sequence>
<evidence type="ECO:0000313" key="2">
    <source>
        <dbReference type="EMBL" id="RRT70285.1"/>
    </source>
</evidence>
<gene>
    <name evidence="2" type="ORF">B296_00032362</name>
</gene>